<organism evidence="1 2">
    <name type="scientific">Romanomermis culicivorax</name>
    <name type="common">Nematode worm</name>
    <dbReference type="NCBI Taxonomy" id="13658"/>
    <lineage>
        <taxon>Eukaryota</taxon>
        <taxon>Metazoa</taxon>
        <taxon>Ecdysozoa</taxon>
        <taxon>Nematoda</taxon>
        <taxon>Enoplea</taxon>
        <taxon>Dorylaimia</taxon>
        <taxon>Mermithida</taxon>
        <taxon>Mermithoidea</taxon>
        <taxon>Mermithidae</taxon>
        <taxon>Romanomermis</taxon>
    </lineage>
</organism>
<protein>
    <submittedName>
        <fullName evidence="2">Uncharacterized protein</fullName>
    </submittedName>
</protein>
<sequence>MRLTPTLRSKSDTIFKAEILVDVVKVEGVVDSFEGDVTKSKLTTRKNAMKQRAKMAPRSKILGAISEFLGIQAPKMT</sequence>
<dbReference type="WBParaSite" id="nRc.2.0.1.t22185-RA">
    <property type="protein sequence ID" value="nRc.2.0.1.t22185-RA"/>
    <property type="gene ID" value="nRc.2.0.1.g22185"/>
</dbReference>
<evidence type="ECO:0000313" key="1">
    <source>
        <dbReference type="Proteomes" id="UP000887565"/>
    </source>
</evidence>
<evidence type="ECO:0000313" key="2">
    <source>
        <dbReference type="WBParaSite" id="nRc.2.0.1.t22185-RA"/>
    </source>
</evidence>
<accession>A0A915J7R9</accession>
<dbReference type="Proteomes" id="UP000887565">
    <property type="component" value="Unplaced"/>
</dbReference>
<reference evidence="2" key="1">
    <citation type="submission" date="2022-11" db="UniProtKB">
        <authorList>
            <consortium name="WormBaseParasite"/>
        </authorList>
    </citation>
    <scope>IDENTIFICATION</scope>
</reference>
<proteinExistence type="predicted"/>
<dbReference type="AlphaFoldDB" id="A0A915J7R9"/>
<name>A0A915J7R9_ROMCU</name>
<keyword evidence="1" id="KW-1185">Reference proteome</keyword>